<dbReference type="GO" id="GO:0009617">
    <property type="term" value="P:response to bacterium"/>
    <property type="evidence" value="ECO:0007669"/>
    <property type="project" value="TreeGrafter"/>
</dbReference>
<dbReference type="SUPFAM" id="SSF48726">
    <property type="entry name" value="Immunoglobulin"/>
    <property type="match status" value="1"/>
</dbReference>
<evidence type="ECO:0000256" key="9">
    <source>
        <dbReference type="SAM" id="Phobius"/>
    </source>
</evidence>
<evidence type="ECO:0000256" key="7">
    <source>
        <dbReference type="ARBA" id="ARBA00023180"/>
    </source>
</evidence>
<dbReference type="PROSITE" id="PS50835">
    <property type="entry name" value="IG_LIKE"/>
    <property type="match status" value="1"/>
</dbReference>
<evidence type="ECO:0000313" key="12">
    <source>
        <dbReference type="Proteomes" id="UP000694890"/>
    </source>
</evidence>
<dbReference type="InterPro" id="IPR007110">
    <property type="entry name" value="Ig-like_dom"/>
</dbReference>
<feature type="region of interest" description="Disordered" evidence="8">
    <location>
        <begin position="223"/>
        <end position="246"/>
    </location>
</feature>
<dbReference type="GeneID" id="108896450"/>
<dbReference type="Pfam" id="PF07686">
    <property type="entry name" value="V-set"/>
    <property type="match status" value="1"/>
</dbReference>
<accession>A0AAJ8DPH0</accession>
<feature type="compositionally biased region" description="Polar residues" evidence="8">
    <location>
        <begin position="234"/>
        <end position="246"/>
    </location>
</feature>
<dbReference type="Proteomes" id="UP000694890">
    <property type="component" value="Linkage group LG5"/>
</dbReference>
<evidence type="ECO:0000256" key="6">
    <source>
        <dbReference type="ARBA" id="ARBA00023157"/>
    </source>
</evidence>
<keyword evidence="5 9" id="KW-0472">Membrane</keyword>
<keyword evidence="2" id="KW-1003">Cell membrane</keyword>
<organism evidence="12 13">
    <name type="scientific">Lates calcarifer</name>
    <name type="common">Barramundi</name>
    <name type="synonym">Holocentrus calcarifer</name>
    <dbReference type="NCBI Taxonomy" id="8187"/>
    <lineage>
        <taxon>Eukaryota</taxon>
        <taxon>Metazoa</taxon>
        <taxon>Chordata</taxon>
        <taxon>Craniata</taxon>
        <taxon>Vertebrata</taxon>
        <taxon>Euteleostomi</taxon>
        <taxon>Actinopterygii</taxon>
        <taxon>Neopterygii</taxon>
        <taxon>Teleostei</taxon>
        <taxon>Neoteleostei</taxon>
        <taxon>Acanthomorphata</taxon>
        <taxon>Carangaria</taxon>
        <taxon>Carangaria incertae sedis</taxon>
        <taxon>Centropomidae</taxon>
        <taxon>Lates</taxon>
    </lineage>
</organism>
<dbReference type="GO" id="GO:0005886">
    <property type="term" value="C:plasma membrane"/>
    <property type="evidence" value="ECO:0007669"/>
    <property type="project" value="UniProtKB-SubCell"/>
</dbReference>
<dbReference type="KEGG" id="lcf:108896450"/>
<name>A0AAJ8DPH0_LATCA</name>
<evidence type="ECO:0000256" key="5">
    <source>
        <dbReference type="ARBA" id="ARBA00023136"/>
    </source>
</evidence>
<keyword evidence="9" id="KW-0812">Transmembrane</keyword>
<keyword evidence="7" id="KW-0325">Glycoprotein</keyword>
<dbReference type="Gene3D" id="2.60.40.10">
    <property type="entry name" value="Immunoglobulins"/>
    <property type="match status" value="1"/>
</dbReference>
<dbReference type="InterPro" id="IPR052051">
    <property type="entry name" value="TCR_complex_component"/>
</dbReference>
<keyword evidence="4" id="KW-0391">Immunity</keyword>
<dbReference type="InterPro" id="IPR036179">
    <property type="entry name" value="Ig-like_dom_sf"/>
</dbReference>
<dbReference type="PROSITE" id="PS51257">
    <property type="entry name" value="PROKAR_LIPOPROTEIN"/>
    <property type="match status" value="1"/>
</dbReference>
<dbReference type="GO" id="GO:0002376">
    <property type="term" value="P:immune system process"/>
    <property type="evidence" value="ECO:0007669"/>
    <property type="project" value="UniProtKB-KW"/>
</dbReference>
<evidence type="ECO:0000259" key="11">
    <source>
        <dbReference type="PROSITE" id="PS50835"/>
    </source>
</evidence>
<dbReference type="InterPro" id="IPR003599">
    <property type="entry name" value="Ig_sub"/>
</dbReference>
<keyword evidence="6" id="KW-1015">Disulfide bond</keyword>
<evidence type="ECO:0000313" key="13">
    <source>
        <dbReference type="RefSeq" id="XP_050926622.1"/>
    </source>
</evidence>
<feature type="domain" description="Ig-like" evidence="11">
    <location>
        <begin position="27"/>
        <end position="127"/>
    </location>
</feature>
<comment type="subcellular location">
    <subcellularLocation>
        <location evidence="1">Cell membrane</location>
    </subcellularLocation>
</comment>
<evidence type="ECO:0000256" key="8">
    <source>
        <dbReference type="SAM" id="MobiDB-lite"/>
    </source>
</evidence>
<sequence length="246" mass="27646">MDMLRVFLVGLLGVVSCRSGLDQCSVSEVTVSPGGNITLYCDCKTSSEAYKIVWFRNCSHENQPTLVLKLQRNTMIDSNILNQFPRIHLVKNQSSYDLLITNISDSDEGLYYCGTEQKKVDDSAAIKHVYRYGNVTRIILYHSQPDNNETPQHRCVCWTLLFSLCPAVAVLTSLLSSLLVYLLCQKKAKELQADEKRSDTRASKSSGNQDGDVCYAALEIRQASQKPKKKKTQTDLSTYSAIRTRT</sequence>
<dbReference type="InterPro" id="IPR013783">
    <property type="entry name" value="Ig-like_fold"/>
</dbReference>
<evidence type="ECO:0000256" key="1">
    <source>
        <dbReference type="ARBA" id="ARBA00004236"/>
    </source>
</evidence>
<dbReference type="InterPro" id="IPR013106">
    <property type="entry name" value="Ig_V-set"/>
</dbReference>
<reference evidence="13" key="1">
    <citation type="submission" date="2025-08" db="UniProtKB">
        <authorList>
            <consortium name="RefSeq"/>
        </authorList>
    </citation>
    <scope>IDENTIFICATION</scope>
    <source>
        <tissue evidence="13">Brain</tissue>
    </source>
</reference>
<protein>
    <submittedName>
        <fullName evidence="13">Uncharacterized protein LOC108896450 isoform X1</fullName>
    </submittedName>
</protein>
<proteinExistence type="predicted"/>
<keyword evidence="3 10" id="KW-0732">Signal</keyword>
<dbReference type="AlphaFoldDB" id="A0AAJ8DPH0"/>
<feature type="chain" id="PRO_5042556214" evidence="10">
    <location>
        <begin position="18"/>
        <end position="246"/>
    </location>
</feature>
<evidence type="ECO:0000256" key="2">
    <source>
        <dbReference type="ARBA" id="ARBA00022475"/>
    </source>
</evidence>
<dbReference type="PANTHER" id="PTHR19433">
    <property type="entry name" value="T-CELL RECEPTOR ALPHA CHAIN V REGION-RELATED"/>
    <property type="match status" value="1"/>
</dbReference>
<feature type="signal peptide" evidence="10">
    <location>
        <begin position="1"/>
        <end position="17"/>
    </location>
</feature>
<dbReference type="CDD" id="cd00099">
    <property type="entry name" value="IgV"/>
    <property type="match status" value="1"/>
</dbReference>
<evidence type="ECO:0000256" key="3">
    <source>
        <dbReference type="ARBA" id="ARBA00022729"/>
    </source>
</evidence>
<gene>
    <name evidence="13" type="primary">LOC108896450</name>
</gene>
<dbReference type="SMART" id="SM00409">
    <property type="entry name" value="IG"/>
    <property type="match status" value="1"/>
</dbReference>
<feature type="transmembrane region" description="Helical" evidence="9">
    <location>
        <begin position="158"/>
        <end position="183"/>
    </location>
</feature>
<keyword evidence="9" id="KW-1133">Transmembrane helix</keyword>
<evidence type="ECO:0000256" key="4">
    <source>
        <dbReference type="ARBA" id="ARBA00022859"/>
    </source>
</evidence>
<dbReference type="RefSeq" id="XP_050926622.1">
    <property type="nucleotide sequence ID" value="XM_051070665.1"/>
</dbReference>
<dbReference type="PANTHER" id="PTHR19433:SF111">
    <property type="entry name" value="T CELL RECEPTOR ALPHA VARIABLE 4"/>
    <property type="match status" value="1"/>
</dbReference>
<evidence type="ECO:0000256" key="10">
    <source>
        <dbReference type="SAM" id="SignalP"/>
    </source>
</evidence>